<dbReference type="Pfam" id="PF23282">
    <property type="entry name" value="WHD_ROQ1"/>
    <property type="match status" value="1"/>
</dbReference>
<dbReference type="PRINTS" id="PR00364">
    <property type="entry name" value="DISEASERSIST"/>
</dbReference>
<dbReference type="EMBL" id="NBSK02000002">
    <property type="protein sequence ID" value="KAJ0223787.1"/>
    <property type="molecule type" value="Genomic_DNA"/>
</dbReference>
<dbReference type="Pfam" id="PF00931">
    <property type="entry name" value="NB-ARC"/>
    <property type="match status" value="1"/>
</dbReference>
<dbReference type="InterPro" id="IPR058192">
    <property type="entry name" value="WHD_ROQ1-like"/>
</dbReference>
<reference evidence="5 6" key="1">
    <citation type="journal article" date="2017" name="Nat. Commun.">
        <title>Genome assembly with in vitro proximity ligation data and whole-genome triplication in lettuce.</title>
        <authorList>
            <person name="Reyes-Chin-Wo S."/>
            <person name="Wang Z."/>
            <person name="Yang X."/>
            <person name="Kozik A."/>
            <person name="Arikit S."/>
            <person name="Song C."/>
            <person name="Xia L."/>
            <person name="Froenicke L."/>
            <person name="Lavelle D.O."/>
            <person name="Truco M.J."/>
            <person name="Xia R."/>
            <person name="Zhu S."/>
            <person name="Xu C."/>
            <person name="Xu H."/>
            <person name="Xu X."/>
            <person name="Cox K."/>
            <person name="Korf I."/>
            <person name="Meyers B.C."/>
            <person name="Michelmore R.W."/>
        </authorList>
    </citation>
    <scope>NUCLEOTIDE SEQUENCE [LARGE SCALE GENOMIC DNA]</scope>
    <source>
        <strain evidence="6">cv. Salinas</strain>
        <tissue evidence="5">Seedlings</tissue>
    </source>
</reference>
<dbReference type="InterPro" id="IPR036390">
    <property type="entry name" value="WH_DNA-bd_sf"/>
</dbReference>
<dbReference type="PROSITE" id="PS50104">
    <property type="entry name" value="TIR"/>
    <property type="match status" value="1"/>
</dbReference>
<dbReference type="GO" id="GO:0006952">
    <property type="term" value="P:defense response"/>
    <property type="evidence" value="ECO:0007669"/>
    <property type="project" value="UniProtKB-KW"/>
</dbReference>
<evidence type="ECO:0000256" key="3">
    <source>
        <dbReference type="ARBA" id="ARBA00022821"/>
    </source>
</evidence>
<dbReference type="Gene3D" id="3.40.50.10140">
    <property type="entry name" value="Toll/interleukin-1 receptor homology (TIR) domain"/>
    <property type="match status" value="1"/>
</dbReference>
<gene>
    <name evidence="5" type="ORF">LSAT_V11C200055620</name>
</gene>
<dbReference type="InterPro" id="IPR035897">
    <property type="entry name" value="Toll_tir_struct_dom_sf"/>
</dbReference>
<dbReference type="SMART" id="SM00255">
    <property type="entry name" value="TIR"/>
    <property type="match status" value="1"/>
</dbReference>
<evidence type="ECO:0000256" key="1">
    <source>
        <dbReference type="ARBA" id="ARBA00022614"/>
    </source>
</evidence>
<name>A0A9R1XX60_LACSA</name>
<dbReference type="GO" id="GO:0043531">
    <property type="term" value="F:ADP binding"/>
    <property type="evidence" value="ECO:0007669"/>
    <property type="project" value="InterPro"/>
</dbReference>
<keyword evidence="1" id="KW-0433">Leucine-rich repeat</keyword>
<proteinExistence type="predicted"/>
<organism evidence="5 6">
    <name type="scientific">Lactuca sativa</name>
    <name type="common">Garden lettuce</name>
    <dbReference type="NCBI Taxonomy" id="4236"/>
    <lineage>
        <taxon>Eukaryota</taxon>
        <taxon>Viridiplantae</taxon>
        <taxon>Streptophyta</taxon>
        <taxon>Embryophyta</taxon>
        <taxon>Tracheophyta</taxon>
        <taxon>Spermatophyta</taxon>
        <taxon>Magnoliopsida</taxon>
        <taxon>eudicotyledons</taxon>
        <taxon>Gunneridae</taxon>
        <taxon>Pentapetalae</taxon>
        <taxon>asterids</taxon>
        <taxon>campanulids</taxon>
        <taxon>Asterales</taxon>
        <taxon>Asteraceae</taxon>
        <taxon>Cichorioideae</taxon>
        <taxon>Cichorieae</taxon>
        <taxon>Lactucinae</taxon>
        <taxon>Lactuca</taxon>
    </lineage>
</organism>
<accession>A0A9R1XX60</accession>
<dbReference type="PANTHER" id="PTHR11017">
    <property type="entry name" value="LEUCINE-RICH REPEAT-CONTAINING PROTEIN"/>
    <property type="match status" value="1"/>
</dbReference>
<dbReference type="InterPro" id="IPR027417">
    <property type="entry name" value="P-loop_NTPase"/>
</dbReference>
<evidence type="ECO:0000259" key="4">
    <source>
        <dbReference type="PROSITE" id="PS50104"/>
    </source>
</evidence>
<evidence type="ECO:0000313" key="6">
    <source>
        <dbReference type="Proteomes" id="UP000235145"/>
    </source>
</evidence>
<sequence>MASLNSSPSSSSSVPPKRWKNDVFLSFRGEDTRNNFVDHLYSALFKKGIHAFKDDEELDKGKPISTELLKAIEESMFFVVVISKTYADSSWGESAIINEIVEQILEGTQPSGMEKDLINLKSRLDELYPLLDMEATEEVCMVGILGTGGIGKTTIAQALFQKIACNYEASSFVQDVRKNSSSKEDNCALQQKIIGEILGSWKILTSMLSHLDPVYGAEMIHRIFCNKKVLLVLDYVDDIEHLLSDTDAIYKPGSFFGGRQVGVWEDALNRLGKTSDDKILETLKLSFDGLNGSEKQIFLDIACFFKGKDEEHVTRVLDSFGFHPVIGIRILIEKSLITVSNKKLHMHDLIHEMGWK</sequence>
<dbReference type="InterPro" id="IPR044974">
    <property type="entry name" value="Disease_R_plants"/>
</dbReference>
<dbReference type="InterPro" id="IPR002182">
    <property type="entry name" value="NB-ARC"/>
</dbReference>
<keyword evidence="2" id="KW-0677">Repeat</keyword>
<evidence type="ECO:0000313" key="5">
    <source>
        <dbReference type="EMBL" id="KAJ0223787.1"/>
    </source>
</evidence>
<keyword evidence="3" id="KW-0611">Plant defense</keyword>
<dbReference type="SUPFAM" id="SSF46785">
    <property type="entry name" value="Winged helix' DNA-binding domain"/>
    <property type="match status" value="1"/>
</dbReference>
<dbReference type="SUPFAM" id="SSF52540">
    <property type="entry name" value="P-loop containing nucleoside triphosphate hydrolases"/>
    <property type="match status" value="1"/>
</dbReference>
<dbReference type="Pfam" id="PF01582">
    <property type="entry name" value="TIR"/>
    <property type="match status" value="1"/>
</dbReference>
<dbReference type="GO" id="GO:0007165">
    <property type="term" value="P:signal transduction"/>
    <property type="evidence" value="ECO:0007669"/>
    <property type="project" value="InterPro"/>
</dbReference>
<dbReference type="Proteomes" id="UP000235145">
    <property type="component" value="Unassembled WGS sequence"/>
</dbReference>
<keyword evidence="6" id="KW-1185">Reference proteome</keyword>
<comment type="caution">
    <text evidence="5">The sequence shown here is derived from an EMBL/GenBank/DDBJ whole genome shotgun (WGS) entry which is preliminary data.</text>
</comment>
<dbReference type="AlphaFoldDB" id="A0A9R1XX60"/>
<feature type="domain" description="TIR" evidence="4">
    <location>
        <begin position="19"/>
        <end position="124"/>
    </location>
</feature>
<dbReference type="PANTHER" id="PTHR11017:SF479">
    <property type="entry name" value="DISEASE RESISTANCE PROTEIN (TIR-NBS-LRR CLASS) FAMILY"/>
    <property type="match status" value="1"/>
</dbReference>
<evidence type="ECO:0000256" key="2">
    <source>
        <dbReference type="ARBA" id="ARBA00022737"/>
    </source>
</evidence>
<dbReference type="InterPro" id="IPR000157">
    <property type="entry name" value="TIR_dom"/>
</dbReference>
<dbReference type="Gene3D" id="3.40.50.300">
    <property type="entry name" value="P-loop containing nucleotide triphosphate hydrolases"/>
    <property type="match status" value="1"/>
</dbReference>
<dbReference type="SUPFAM" id="SSF52200">
    <property type="entry name" value="Toll/Interleukin receptor TIR domain"/>
    <property type="match status" value="1"/>
</dbReference>
<protein>
    <recommendedName>
        <fullName evidence="4">TIR domain-containing protein</fullName>
    </recommendedName>
</protein>